<dbReference type="AlphaFoldDB" id="A0A1W1HC05"/>
<keyword evidence="2" id="KW-1185">Reference proteome</keyword>
<sequence length="161" mass="18675">MKRGYMDRRYFFKTISVLAFASSSAFLMVSYAGRLFYKIPSIYSDDLDVKDKIAFTSSVYPLFSDEHLLDDANVILARKGEWATIQKTFFAYYYGERKNISSDFPFLKIFSSTRGDKSNNNQRFASLSSNKREDIIVEYIHYAKNNTKKSLMHLILQGTLC</sequence>
<reference evidence="1 2" key="1">
    <citation type="submission" date="2017-03" db="EMBL/GenBank/DDBJ databases">
        <authorList>
            <person name="Afonso C.L."/>
            <person name="Miller P.J."/>
            <person name="Scott M.A."/>
            <person name="Spackman E."/>
            <person name="Goraichik I."/>
            <person name="Dimitrov K.M."/>
            <person name="Suarez D.L."/>
            <person name="Swayne D.E."/>
        </authorList>
    </citation>
    <scope>NUCLEOTIDE SEQUENCE [LARGE SCALE GENOMIC DNA]</scope>
    <source>
        <strain evidence="1">PRJEB14757</strain>
    </source>
</reference>
<dbReference type="STRING" id="1246637.MTBBW1_2030063"/>
<evidence type="ECO:0000313" key="1">
    <source>
        <dbReference type="EMBL" id="SLM29973.1"/>
    </source>
</evidence>
<dbReference type="Proteomes" id="UP000191931">
    <property type="component" value="Unassembled WGS sequence"/>
</dbReference>
<evidence type="ECO:0000313" key="2">
    <source>
        <dbReference type="Proteomes" id="UP000191931"/>
    </source>
</evidence>
<accession>A0A1W1HC05</accession>
<gene>
    <name evidence="1" type="ORF">MTBBW1_2030063</name>
</gene>
<dbReference type="EMBL" id="FWEV01000117">
    <property type="protein sequence ID" value="SLM29973.1"/>
    <property type="molecule type" value="Genomic_DNA"/>
</dbReference>
<name>A0A1W1HC05_9BACT</name>
<proteinExistence type="predicted"/>
<organism evidence="1 2">
    <name type="scientific">Desulfamplus magnetovallimortis</name>
    <dbReference type="NCBI Taxonomy" id="1246637"/>
    <lineage>
        <taxon>Bacteria</taxon>
        <taxon>Pseudomonadati</taxon>
        <taxon>Thermodesulfobacteriota</taxon>
        <taxon>Desulfobacteria</taxon>
        <taxon>Desulfobacterales</taxon>
        <taxon>Desulfobacteraceae</taxon>
        <taxon>Desulfamplus</taxon>
    </lineage>
</organism>
<protein>
    <submittedName>
        <fullName evidence="1">Uncharacterized protein</fullName>
    </submittedName>
</protein>